<proteinExistence type="predicted"/>
<protein>
    <submittedName>
        <fullName evidence="1">Uncharacterized protein</fullName>
    </submittedName>
</protein>
<evidence type="ECO:0000313" key="1">
    <source>
        <dbReference type="EMBL" id="ORM51502.1"/>
    </source>
</evidence>
<reference evidence="1 2" key="1">
    <citation type="journal article" date="2017" name="Antonie Van Leeuwenhoek">
        <title>Phylogenomic resolution of the bacterial genus Pantoea and its relationship with Erwinia and Tatumella.</title>
        <authorList>
            <person name="Palmer M."/>
            <person name="Steenkamp E.T."/>
            <person name="Coetzee M.P."/>
            <person name="Chan W.Y."/>
            <person name="van Zyl E."/>
            <person name="De Maayer P."/>
            <person name="Coutinho T.A."/>
            <person name="Blom J."/>
            <person name="Smits T.H."/>
            <person name="Duffy B."/>
            <person name="Venter S.N."/>
        </authorList>
    </citation>
    <scope>NUCLEOTIDE SEQUENCE [LARGE SCALE GENOMIC DNA]</scope>
    <source>
        <strain evidence="1 2">LMG 24534</strain>
    </source>
</reference>
<dbReference type="RefSeq" id="WP_094121543.1">
    <property type="nucleotide sequence ID" value="NZ_MLFN01000050.1"/>
</dbReference>
<dbReference type="Proteomes" id="UP000193933">
    <property type="component" value="Unassembled WGS sequence"/>
</dbReference>
<dbReference type="OrthoDB" id="6540683at2"/>
<name>A0A1X1BTF6_9GAMM</name>
<sequence length="80" mass="8370">MREINQTEISAVSGAGLTEFIGNVNDALTQVSALFDNTVKSLAESTVIQDEIALSYKAFGLSVAKTLLSAFSGFLAKLAA</sequence>
<organism evidence="1 2">
    <name type="scientific">Pantoea conspicua</name>
    <dbReference type="NCBI Taxonomy" id="472705"/>
    <lineage>
        <taxon>Bacteria</taxon>
        <taxon>Pseudomonadati</taxon>
        <taxon>Pseudomonadota</taxon>
        <taxon>Gammaproteobacteria</taxon>
        <taxon>Enterobacterales</taxon>
        <taxon>Erwiniaceae</taxon>
        <taxon>Pantoea</taxon>
    </lineage>
</organism>
<dbReference type="AlphaFoldDB" id="A0A1X1BTF6"/>
<dbReference type="EMBL" id="MLFN01000050">
    <property type="protein sequence ID" value="ORM51502.1"/>
    <property type="molecule type" value="Genomic_DNA"/>
</dbReference>
<evidence type="ECO:0000313" key="2">
    <source>
        <dbReference type="Proteomes" id="UP000193933"/>
    </source>
</evidence>
<comment type="caution">
    <text evidence="1">The sequence shown here is derived from an EMBL/GenBank/DDBJ whole genome shotgun (WGS) entry which is preliminary data.</text>
</comment>
<gene>
    <name evidence="1" type="ORF">HA41_15220</name>
</gene>
<accession>A0A1X1BTF6</accession>
<keyword evidence="2" id="KW-1185">Reference proteome</keyword>